<dbReference type="AlphaFoldDB" id="A0A9W8RPN0"/>
<feature type="signal peptide" evidence="1">
    <location>
        <begin position="1"/>
        <end position="19"/>
    </location>
</feature>
<dbReference type="Proteomes" id="UP001152049">
    <property type="component" value="Unassembled WGS sequence"/>
</dbReference>
<evidence type="ECO:0000313" key="3">
    <source>
        <dbReference type="Proteomes" id="UP001152049"/>
    </source>
</evidence>
<dbReference type="OrthoDB" id="10393715at2759"/>
<reference evidence="2" key="1">
    <citation type="submission" date="2022-09" db="EMBL/GenBank/DDBJ databases">
        <title>Fusarium specimens isolated from Avocado Roots.</title>
        <authorList>
            <person name="Stajich J."/>
            <person name="Roper C."/>
            <person name="Heimlech-Rivalta G."/>
        </authorList>
    </citation>
    <scope>NUCLEOTIDE SEQUENCE</scope>
    <source>
        <strain evidence="2">CF00136</strain>
    </source>
</reference>
<proteinExistence type="predicted"/>
<organism evidence="2 3">
    <name type="scientific">Fusarium torreyae</name>
    <dbReference type="NCBI Taxonomy" id="1237075"/>
    <lineage>
        <taxon>Eukaryota</taxon>
        <taxon>Fungi</taxon>
        <taxon>Dikarya</taxon>
        <taxon>Ascomycota</taxon>
        <taxon>Pezizomycotina</taxon>
        <taxon>Sordariomycetes</taxon>
        <taxon>Hypocreomycetidae</taxon>
        <taxon>Hypocreales</taxon>
        <taxon>Nectriaceae</taxon>
        <taxon>Fusarium</taxon>
    </lineage>
</organism>
<comment type="caution">
    <text evidence="2">The sequence shown here is derived from an EMBL/GenBank/DDBJ whole genome shotgun (WGS) entry which is preliminary data.</text>
</comment>
<dbReference type="EMBL" id="JAOQAZ010000032">
    <property type="protein sequence ID" value="KAJ4249741.1"/>
    <property type="molecule type" value="Genomic_DNA"/>
</dbReference>
<feature type="chain" id="PRO_5040980976" evidence="1">
    <location>
        <begin position="20"/>
        <end position="65"/>
    </location>
</feature>
<protein>
    <submittedName>
        <fullName evidence="2">Uncharacterized protein</fullName>
    </submittedName>
</protein>
<evidence type="ECO:0000313" key="2">
    <source>
        <dbReference type="EMBL" id="KAJ4249741.1"/>
    </source>
</evidence>
<keyword evidence="1" id="KW-0732">Signal</keyword>
<name>A0A9W8RPN0_9HYPO</name>
<accession>A0A9W8RPN0</accession>
<evidence type="ECO:0000256" key="1">
    <source>
        <dbReference type="SAM" id="SignalP"/>
    </source>
</evidence>
<sequence>MQFLTIALGFIATATLGSAIDIGTCNQQMNRWCYYNGKGSMCPDNARCLSGCIVDTASGLATSCY</sequence>
<gene>
    <name evidence="2" type="ORF">NW762_012082</name>
</gene>
<keyword evidence="3" id="KW-1185">Reference proteome</keyword>